<evidence type="ECO:0000259" key="1">
    <source>
        <dbReference type="Pfam" id="PF07969"/>
    </source>
</evidence>
<dbReference type="RefSeq" id="WP_341673685.1">
    <property type="nucleotide sequence ID" value="NZ_JBBYHV010000002.1"/>
</dbReference>
<dbReference type="SUPFAM" id="SSF51338">
    <property type="entry name" value="Composite domain of metallo-dependent hydrolases"/>
    <property type="match status" value="1"/>
</dbReference>
<dbReference type="PANTHER" id="PTHR22642:SF2">
    <property type="entry name" value="PROTEIN LONG AFTER FAR-RED 3"/>
    <property type="match status" value="1"/>
</dbReference>
<dbReference type="CDD" id="cd01300">
    <property type="entry name" value="YtcJ_like"/>
    <property type="match status" value="1"/>
</dbReference>
<dbReference type="Pfam" id="PF07969">
    <property type="entry name" value="Amidohydro_3"/>
    <property type="match status" value="1"/>
</dbReference>
<proteinExistence type="predicted"/>
<dbReference type="InterPro" id="IPR033932">
    <property type="entry name" value="YtcJ-like"/>
</dbReference>
<dbReference type="PANTHER" id="PTHR22642">
    <property type="entry name" value="IMIDAZOLONEPROPIONASE"/>
    <property type="match status" value="1"/>
</dbReference>
<accession>A0ABU9IHD0</accession>
<sequence length="589" mass="62591">MIGTVWLGAPKPNFNSKNSSVGKIMGNKSAMLAGLASIVAAPAGAQFNQPTEYAPAQADLVIEDAQIYTPDGWATTLAIADGVIIAVGSEADIAPFRSVSTMVLDLDGRTVMPGLHDMHVHPMGAGMAQSACDIPHGSDAEAALAVVRQCADDAEPGEWITGGGYDNNSLGVAPTQLMLDEVAPDNPVLLRDISGHSAWANSSALAIAEIDSSTSDPEGGIIERDTRGVPTGVLREAAAMLVSSRIPEVSVEDGAAALAWSLDEMASFGITAFDDAGVSETTARAYNLLADQGDLDLRVRGCLWGGDMGLIARHMEFARDNFSPTCVKLVLDGVPTDGHTAAMIEPYADAGHGEHDQTARERGLLLVPQDELNTLVADLDRRGFTVKFHAAGDAAVRAGLDAIEFARALNGYSGQYHNVGHNSFVQMNDIGRARDMFASFEFSPYIWYPSPIIGDIRRAVGEERMQRWIPVKDALDAGALVVPGSDWSVVPSVNPWIAIETLVTRQVPGGGGEMLGAQERITLEQAVDIFTRQSAQQMNFGHATGTIETGKLADIIVIDRNIFEVPITDVHETQVLMTFVGGELVYTAD</sequence>
<evidence type="ECO:0000313" key="3">
    <source>
        <dbReference type="Proteomes" id="UP001497045"/>
    </source>
</evidence>
<dbReference type="InterPro" id="IPR013108">
    <property type="entry name" value="Amidohydro_3"/>
</dbReference>
<keyword evidence="3" id="KW-1185">Reference proteome</keyword>
<organism evidence="2 3">
    <name type="scientific">Aurantiacibacter gilvus</name>
    <dbReference type="NCBI Taxonomy" id="3139141"/>
    <lineage>
        <taxon>Bacteria</taxon>
        <taxon>Pseudomonadati</taxon>
        <taxon>Pseudomonadota</taxon>
        <taxon>Alphaproteobacteria</taxon>
        <taxon>Sphingomonadales</taxon>
        <taxon>Erythrobacteraceae</taxon>
        <taxon>Aurantiacibacter</taxon>
    </lineage>
</organism>
<dbReference type="SUPFAM" id="SSF51556">
    <property type="entry name" value="Metallo-dependent hydrolases"/>
    <property type="match status" value="1"/>
</dbReference>
<keyword evidence="2" id="KW-0378">Hydrolase</keyword>
<name>A0ABU9IHD0_9SPHN</name>
<dbReference type="Proteomes" id="UP001497045">
    <property type="component" value="Unassembled WGS sequence"/>
</dbReference>
<feature type="domain" description="Amidohydrolase 3" evidence="1">
    <location>
        <begin position="103"/>
        <end position="586"/>
    </location>
</feature>
<dbReference type="Gene3D" id="3.20.20.140">
    <property type="entry name" value="Metal-dependent hydrolases"/>
    <property type="match status" value="1"/>
</dbReference>
<reference evidence="2 3" key="1">
    <citation type="submission" date="2024-04" db="EMBL/GenBank/DDBJ databases">
        <title>Aurantiacibacter sp. DGU6 16S ribosomal RNA gene Genome sequencing and assembly.</title>
        <authorList>
            <person name="Park S."/>
        </authorList>
    </citation>
    <scope>NUCLEOTIDE SEQUENCE [LARGE SCALE GENOMIC DNA]</scope>
    <source>
        <strain evidence="2 3">DGU6</strain>
    </source>
</reference>
<dbReference type="InterPro" id="IPR032466">
    <property type="entry name" value="Metal_Hydrolase"/>
</dbReference>
<dbReference type="Gene3D" id="2.30.40.10">
    <property type="entry name" value="Urease, subunit C, domain 1"/>
    <property type="match status" value="1"/>
</dbReference>
<gene>
    <name evidence="2" type="ORF">AAEO60_10590</name>
</gene>
<evidence type="ECO:0000313" key="2">
    <source>
        <dbReference type="EMBL" id="MEL1251122.1"/>
    </source>
</evidence>
<dbReference type="EMBL" id="JBBYHV010000002">
    <property type="protein sequence ID" value="MEL1251122.1"/>
    <property type="molecule type" value="Genomic_DNA"/>
</dbReference>
<comment type="caution">
    <text evidence="2">The sequence shown here is derived from an EMBL/GenBank/DDBJ whole genome shotgun (WGS) entry which is preliminary data.</text>
</comment>
<dbReference type="GO" id="GO:0016787">
    <property type="term" value="F:hydrolase activity"/>
    <property type="evidence" value="ECO:0007669"/>
    <property type="project" value="UniProtKB-KW"/>
</dbReference>
<protein>
    <submittedName>
        <fullName evidence="2">Amidohydrolase</fullName>
        <ecNumber evidence="2">3.5.-.-</ecNumber>
    </submittedName>
</protein>
<dbReference type="EC" id="3.5.-.-" evidence="2"/>
<dbReference type="Gene3D" id="3.10.310.70">
    <property type="match status" value="1"/>
</dbReference>
<dbReference type="InterPro" id="IPR011059">
    <property type="entry name" value="Metal-dep_hydrolase_composite"/>
</dbReference>